<gene>
    <name evidence="8" type="ORF">COLO4_26809</name>
</gene>
<protein>
    <recommendedName>
        <fullName evidence="7">TF-B3 domain-containing protein</fullName>
    </recommendedName>
</protein>
<dbReference type="GO" id="GO:0003677">
    <property type="term" value="F:DNA binding"/>
    <property type="evidence" value="ECO:0007669"/>
    <property type="project" value="UniProtKB-KW"/>
</dbReference>
<dbReference type="GO" id="GO:0005634">
    <property type="term" value="C:nucleus"/>
    <property type="evidence" value="ECO:0007669"/>
    <property type="project" value="UniProtKB-SubCell"/>
</dbReference>
<feature type="compositionally biased region" description="Acidic residues" evidence="6">
    <location>
        <begin position="183"/>
        <end position="204"/>
    </location>
</feature>
<organism evidence="8 9">
    <name type="scientific">Corchorus olitorius</name>
    <dbReference type="NCBI Taxonomy" id="93759"/>
    <lineage>
        <taxon>Eukaryota</taxon>
        <taxon>Viridiplantae</taxon>
        <taxon>Streptophyta</taxon>
        <taxon>Embryophyta</taxon>
        <taxon>Tracheophyta</taxon>
        <taxon>Spermatophyta</taxon>
        <taxon>Magnoliopsida</taxon>
        <taxon>eudicotyledons</taxon>
        <taxon>Gunneridae</taxon>
        <taxon>Pentapetalae</taxon>
        <taxon>rosids</taxon>
        <taxon>malvids</taxon>
        <taxon>Malvales</taxon>
        <taxon>Malvaceae</taxon>
        <taxon>Grewioideae</taxon>
        <taxon>Apeibeae</taxon>
        <taxon>Corchorus</taxon>
    </lineage>
</organism>
<dbReference type="SMART" id="SM01019">
    <property type="entry name" value="B3"/>
    <property type="match status" value="2"/>
</dbReference>
<dbReference type="Proteomes" id="UP000187203">
    <property type="component" value="Unassembled WGS sequence"/>
</dbReference>
<dbReference type="STRING" id="93759.A0A1R3HU41"/>
<keyword evidence="5" id="KW-0539">Nucleus</keyword>
<keyword evidence="2" id="KW-0805">Transcription regulation</keyword>
<dbReference type="InterPro" id="IPR044837">
    <property type="entry name" value="REM16-like"/>
</dbReference>
<feature type="domain" description="TF-B3" evidence="7">
    <location>
        <begin position="19"/>
        <end position="112"/>
    </location>
</feature>
<keyword evidence="4" id="KW-0804">Transcription</keyword>
<dbReference type="InterPro" id="IPR003340">
    <property type="entry name" value="B3_DNA-bd"/>
</dbReference>
<feature type="domain" description="TF-B3" evidence="7">
    <location>
        <begin position="258"/>
        <end position="356"/>
    </location>
</feature>
<evidence type="ECO:0000256" key="4">
    <source>
        <dbReference type="ARBA" id="ARBA00023163"/>
    </source>
</evidence>
<proteinExistence type="predicted"/>
<feature type="compositionally biased region" description="Basic residues" evidence="6">
    <location>
        <begin position="210"/>
        <end position="222"/>
    </location>
</feature>
<evidence type="ECO:0000256" key="2">
    <source>
        <dbReference type="ARBA" id="ARBA00023015"/>
    </source>
</evidence>
<dbReference type="PROSITE" id="PS50863">
    <property type="entry name" value="B3"/>
    <property type="match status" value="2"/>
</dbReference>
<reference evidence="9" key="1">
    <citation type="submission" date="2013-09" db="EMBL/GenBank/DDBJ databases">
        <title>Corchorus olitorius genome sequencing.</title>
        <authorList>
            <person name="Alam M."/>
            <person name="Haque M.S."/>
            <person name="Islam M.S."/>
            <person name="Emdad E.M."/>
            <person name="Islam M.M."/>
            <person name="Ahmed B."/>
            <person name="Halim A."/>
            <person name="Hossen Q.M.M."/>
            <person name="Hossain M.Z."/>
            <person name="Ahmed R."/>
            <person name="Khan M.M."/>
            <person name="Islam R."/>
            <person name="Rashid M.M."/>
            <person name="Khan S.A."/>
            <person name="Rahman M.S."/>
            <person name="Alam M."/>
            <person name="Yahiya A.S."/>
            <person name="Khan M.S."/>
            <person name="Azam M.S."/>
            <person name="Haque T."/>
            <person name="Lashkar M.Z.H."/>
            <person name="Akhand A.I."/>
            <person name="Morshed G."/>
            <person name="Roy S."/>
            <person name="Uddin K.S."/>
            <person name="Rabeya T."/>
            <person name="Hossain A.S."/>
            <person name="Chowdhury A."/>
            <person name="Snigdha A.R."/>
            <person name="Mortoza M.S."/>
            <person name="Matin S.A."/>
            <person name="Hoque S.M.E."/>
            <person name="Islam M.K."/>
            <person name="Roy D.K."/>
            <person name="Haider R."/>
            <person name="Moosa M.M."/>
            <person name="Elias S.M."/>
            <person name="Hasan A.M."/>
            <person name="Jahan S."/>
            <person name="Shafiuddin M."/>
            <person name="Mahmood N."/>
            <person name="Shommy N.S."/>
        </authorList>
    </citation>
    <scope>NUCLEOTIDE SEQUENCE [LARGE SCALE GENOMIC DNA]</scope>
    <source>
        <strain evidence="9">cv. O-4</strain>
    </source>
</reference>
<dbReference type="EMBL" id="AWUE01019384">
    <property type="protein sequence ID" value="OMO73897.1"/>
    <property type="molecule type" value="Genomic_DNA"/>
</dbReference>
<evidence type="ECO:0000256" key="1">
    <source>
        <dbReference type="ARBA" id="ARBA00004123"/>
    </source>
</evidence>
<dbReference type="AlphaFoldDB" id="A0A1R3HU41"/>
<dbReference type="Pfam" id="PF02362">
    <property type="entry name" value="B3"/>
    <property type="match status" value="2"/>
</dbReference>
<evidence type="ECO:0000313" key="9">
    <source>
        <dbReference type="Proteomes" id="UP000187203"/>
    </source>
</evidence>
<accession>A0A1R3HU41</accession>
<dbReference type="PANTHER" id="PTHR31391:SF137">
    <property type="entry name" value="B3 DOMAIN-CONTAINING PROTEIN REM16-LIKE"/>
    <property type="match status" value="1"/>
</dbReference>
<dbReference type="OrthoDB" id="1840387at2759"/>
<comment type="subcellular location">
    <subcellularLocation>
        <location evidence="1">Nucleus</location>
    </subcellularLocation>
</comment>
<evidence type="ECO:0000256" key="6">
    <source>
        <dbReference type="SAM" id="MobiDB-lite"/>
    </source>
</evidence>
<sequence>MAAMSQNGRQSEKEFQTNKPQFLNIMIGDFWNQLRIPREFMSNFRENLSESIRLRGPSGCIWTVELKRVFDHAVFLKGWEEFVKDHSLERLDLLVFHYEGHSTFNVLIFDWSGREREEAYFVSQNGACSSNARRVSQQEDVENLDKLKKSRGNPSSKAVPNREKHPPEGKSAAATEGIHEVSMDESEEEDSVSSMEASEEDWSDESVSLKKSKSKTKQGKSKKSYHMYYVSNRRVITEEEKQRPRELARLHSCTRPYFSIVMKPCHVCKDFRVSIPKRCQMPISNSVEKAILKVPPGEKRWPVRIGRARSSKCLRKGWAKFVLDNNLEEHDVCVFELNEEGSRDCIVLNVVIFRVLDEIVPLTVFKPSYPRN</sequence>
<evidence type="ECO:0000259" key="7">
    <source>
        <dbReference type="PROSITE" id="PS50863"/>
    </source>
</evidence>
<dbReference type="SUPFAM" id="SSF101936">
    <property type="entry name" value="DNA-binding pseudobarrel domain"/>
    <property type="match status" value="2"/>
</dbReference>
<evidence type="ECO:0000256" key="5">
    <source>
        <dbReference type="ARBA" id="ARBA00023242"/>
    </source>
</evidence>
<name>A0A1R3HU41_9ROSI</name>
<evidence type="ECO:0000313" key="8">
    <source>
        <dbReference type="EMBL" id="OMO73897.1"/>
    </source>
</evidence>
<dbReference type="InterPro" id="IPR015300">
    <property type="entry name" value="DNA-bd_pseudobarrel_sf"/>
</dbReference>
<evidence type="ECO:0000256" key="3">
    <source>
        <dbReference type="ARBA" id="ARBA00023125"/>
    </source>
</evidence>
<comment type="caution">
    <text evidence="8">The sequence shown here is derived from an EMBL/GenBank/DDBJ whole genome shotgun (WGS) entry which is preliminary data.</text>
</comment>
<dbReference type="PANTHER" id="PTHR31391">
    <property type="entry name" value="B3 DOMAIN-CONTAINING PROTEIN OS11G0197600-RELATED"/>
    <property type="match status" value="1"/>
</dbReference>
<keyword evidence="3" id="KW-0238">DNA-binding</keyword>
<dbReference type="CDD" id="cd10017">
    <property type="entry name" value="B3_DNA"/>
    <property type="match status" value="2"/>
</dbReference>
<feature type="region of interest" description="Disordered" evidence="6">
    <location>
        <begin position="145"/>
        <end position="222"/>
    </location>
</feature>
<keyword evidence="9" id="KW-1185">Reference proteome</keyword>
<dbReference type="Gene3D" id="2.40.330.10">
    <property type="entry name" value="DNA-binding pseudobarrel domain"/>
    <property type="match status" value="2"/>
</dbReference>